<dbReference type="InterPro" id="IPR000522">
    <property type="entry name" value="ABC_transptr_permease_BtuC"/>
</dbReference>
<dbReference type="Proteomes" id="UP000198815">
    <property type="component" value="Unassembled WGS sequence"/>
</dbReference>
<feature type="transmembrane region" description="Helical" evidence="8">
    <location>
        <begin position="85"/>
        <end position="106"/>
    </location>
</feature>
<dbReference type="Pfam" id="PF01032">
    <property type="entry name" value="FecCD"/>
    <property type="match status" value="1"/>
</dbReference>
<keyword evidence="10" id="KW-1185">Reference proteome</keyword>
<dbReference type="InterPro" id="IPR037294">
    <property type="entry name" value="ABC_BtuC-like"/>
</dbReference>
<organism evidence="9 10">
    <name type="scientific">Propionibacterium cyclohexanicum</name>
    <dbReference type="NCBI Taxonomy" id="64702"/>
    <lineage>
        <taxon>Bacteria</taxon>
        <taxon>Bacillati</taxon>
        <taxon>Actinomycetota</taxon>
        <taxon>Actinomycetes</taxon>
        <taxon>Propionibacteriales</taxon>
        <taxon>Propionibacteriaceae</taxon>
        <taxon>Propionibacterium</taxon>
    </lineage>
</organism>
<evidence type="ECO:0000256" key="7">
    <source>
        <dbReference type="ARBA" id="ARBA00023136"/>
    </source>
</evidence>
<dbReference type="AlphaFoldDB" id="A0A1H9PGJ1"/>
<dbReference type="Gene3D" id="1.10.3470.10">
    <property type="entry name" value="ABC transporter involved in vitamin B12 uptake, BtuC"/>
    <property type="match status" value="1"/>
</dbReference>
<accession>A0A1H9PGJ1</accession>
<feature type="transmembrane region" description="Helical" evidence="8">
    <location>
        <begin position="115"/>
        <end position="134"/>
    </location>
</feature>
<name>A0A1H9PGJ1_9ACTN</name>
<keyword evidence="3" id="KW-0813">Transport</keyword>
<keyword evidence="6 8" id="KW-1133">Transmembrane helix</keyword>
<dbReference type="PANTHER" id="PTHR30472:SF70">
    <property type="entry name" value="MOLYBDATE IMPORT SYSTEM PERMEASE PROTEIN MOLB"/>
    <property type="match status" value="1"/>
</dbReference>
<protein>
    <submittedName>
        <fullName evidence="9">Iron complex transport system permease protein</fullName>
    </submittedName>
</protein>
<feature type="transmembrane region" description="Helical" evidence="8">
    <location>
        <begin position="168"/>
        <end position="193"/>
    </location>
</feature>
<feature type="transmembrane region" description="Helical" evidence="8">
    <location>
        <begin position="26"/>
        <end position="50"/>
    </location>
</feature>
<dbReference type="FunFam" id="1.10.3470.10:FF:000001">
    <property type="entry name" value="Vitamin B12 ABC transporter permease BtuC"/>
    <property type="match status" value="1"/>
</dbReference>
<dbReference type="EMBL" id="FOGZ01000001">
    <property type="protein sequence ID" value="SER47331.1"/>
    <property type="molecule type" value="Genomic_DNA"/>
</dbReference>
<dbReference type="SUPFAM" id="SSF81345">
    <property type="entry name" value="ABC transporter involved in vitamin B12 uptake, BtuC"/>
    <property type="match status" value="1"/>
</dbReference>
<dbReference type="GO" id="GO:0005886">
    <property type="term" value="C:plasma membrane"/>
    <property type="evidence" value="ECO:0007669"/>
    <property type="project" value="UniProtKB-SubCell"/>
</dbReference>
<feature type="transmembrane region" description="Helical" evidence="8">
    <location>
        <begin position="213"/>
        <end position="235"/>
    </location>
</feature>
<evidence type="ECO:0000256" key="8">
    <source>
        <dbReference type="SAM" id="Phobius"/>
    </source>
</evidence>
<sequence>MNRTAVHSHQPEASARARGAPMAPRAVLLALLIAFLVIFVASFSLGRFAISPPVVVDTFTKLITGQPLVPSPTHTVLVQVRLPRILAATLIGAALATAGTVFQGLFRNPMVSPDILGATSGAGFGAAVGLLMSLNLLDVSLLAFVMGVAAVLMSYSISVVVGHGDDTILMLVLTGMAVYNLFLALISLVKFVADPDNKLPAITFWLMGGLSTITMRSLGVLLIPLLVGWIPILLLRWKLNVLSFGEEEAQALGISTGRLRWIFIICATLLTASSVAVSGIIAWVGLVIPHVARRFVGPNFTQLIPASMLCGSAFLLLADDVARTATAQEIPLGILTSLIGGPFFILLLVHGRTVNR</sequence>
<keyword evidence="4" id="KW-1003">Cell membrane</keyword>
<evidence type="ECO:0000256" key="1">
    <source>
        <dbReference type="ARBA" id="ARBA00004651"/>
    </source>
</evidence>
<feature type="transmembrane region" description="Helical" evidence="8">
    <location>
        <begin position="300"/>
        <end position="318"/>
    </location>
</feature>
<evidence type="ECO:0000256" key="2">
    <source>
        <dbReference type="ARBA" id="ARBA00007935"/>
    </source>
</evidence>
<evidence type="ECO:0000313" key="9">
    <source>
        <dbReference type="EMBL" id="SER47331.1"/>
    </source>
</evidence>
<keyword evidence="5 8" id="KW-0812">Transmembrane</keyword>
<reference evidence="9 10" key="1">
    <citation type="submission" date="2016-10" db="EMBL/GenBank/DDBJ databases">
        <authorList>
            <person name="de Groot N.N."/>
        </authorList>
    </citation>
    <scope>NUCLEOTIDE SEQUENCE [LARGE SCALE GENOMIC DNA]</scope>
    <source>
        <strain evidence="9 10">DSM 16859</strain>
    </source>
</reference>
<dbReference type="STRING" id="64702.SAMN05443377_10127"/>
<feature type="transmembrane region" description="Helical" evidence="8">
    <location>
        <begin position="140"/>
        <end position="161"/>
    </location>
</feature>
<evidence type="ECO:0000256" key="6">
    <source>
        <dbReference type="ARBA" id="ARBA00022989"/>
    </source>
</evidence>
<feature type="transmembrane region" description="Helical" evidence="8">
    <location>
        <begin position="261"/>
        <end position="288"/>
    </location>
</feature>
<gene>
    <name evidence="9" type="ORF">SAMN05443377_10127</name>
</gene>
<dbReference type="CDD" id="cd06550">
    <property type="entry name" value="TM_ABC_iron-siderophores_like"/>
    <property type="match status" value="1"/>
</dbReference>
<evidence type="ECO:0000256" key="5">
    <source>
        <dbReference type="ARBA" id="ARBA00022692"/>
    </source>
</evidence>
<dbReference type="GO" id="GO:0022857">
    <property type="term" value="F:transmembrane transporter activity"/>
    <property type="evidence" value="ECO:0007669"/>
    <property type="project" value="InterPro"/>
</dbReference>
<dbReference type="GO" id="GO:0033214">
    <property type="term" value="P:siderophore-iron import into cell"/>
    <property type="evidence" value="ECO:0007669"/>
    <property type="project" value="TreeGrafter"/>
</dbReference>
<dbReference type="RefSeq" id="WP_218139158.1">
    <property type="nucleotide sequence ID" value="NZ_FOGZ01000001.1"/>
</dbReference>
<keyword evidence="7 8" id="KW-0472">Membrane</keyword>
<feature type="transmembrane region" description="Helical" evidence="8">
    <location>
        <begin position="330"/>
        <end position="349"/>
    </location>
</feature>
<proteinExistence type="inferred from homology"/>
<comment type="similarity">
    <text evidence="2">Belongs to the binding-protein-dependent transport system permease family. FecCD subfamily.</text>
</comment>
<evidence type="ECO:0000256" key="4">
    <source>
        <dbReference type="ARBA" id="ARBA00022475"/>
    </source>
</evidence>
<dbReference type="PANTHER" id="PTHR30472">
    <property type="entry name" value="FERRIC ENTEROBACTIN TRANSPORT SYSTEM PERMEASE PROTEIN"/>
    <property type="match status" value="1"/>
</dbReference>
<evidence type="ECO:0000256" key="3">
    <source>
        <dbReference type="ARBA" id="ARBA00022448"/>
    </source>
</evidence>
<comment type="subcellular location">
    <subcellularLocation>
        <location evidence="1">Cell membrane</location>
        <topology evidence="1">Multi-pass membrane protein</topology>
    </subcellularLocation>
</comment>
<evidence type="ECO:0000313" key="10">
    <source>
        <dbReference type="Proteomes" id="UP000198815"/>
    </source>
</evidence>